<feature type="region of interest" description="Disordered" evidence="1">
    <location>
        <begin position="28"/>
        <end position="80"/>
    </location>
</feature>
<evidence type="ECO:0000313" key="3">
    <source>
        <dbReference type="EMBL" id="MBB6346977.1"/>
    </source>
</evidence>
<dbReference type="EMBL" id="JACHJB010000002">
    <property type="protein sequence ID" value="MBB6346977.1"/>
    <property type="molecule type" value="Genomic_DNA"/>
</dbReference>
<keyword evidence="4" id="KW-1185">Reference proteome</keyword>
<reference evidence="3 4" key="1">
    <citation type="submission" date="2020-08" db="EMBL/GenBank/DDBJ databases">
        <title>Sequencing the genomes of 1000 actinobacteria strains.</title>
        <authorList>
            <person name="Klenk H.-P."/>
        </authorList>
    </citation>
    <scope>NUCLEOTIDE SEQUENCE [LARGE SCALE GENOMIC DNA]</scope>
    <source>
        <strain evidence="3 4">DSM 45913</strain>
    </source>
</reference>
<keyword evidence="2" id="KW-0472">Membrane</keyword>
<evidence type="ECO:0000313" key="4">
    <source>
        <dbReference type="Proteomes" id="UP000583800"/>
    </source>
</evidence>
<feature type="transmembrane region" description="Helical" evidence="2">
    <location>
        <begin position="6"/>
        <end position="26"/>
    </location>
</feature>
<protein>
    <submittedName>
        <fullName evidence="3">Putative membrane protein YgcG</fullName>
    </submittedName>
</protein>
<accession>A0A7X0C1V8</accession>
<proteinExistence type="predicted"/>
<evidence type="ECO:0000256" key="1">
    <source>
        <dbReference type="SAM" id="MobiDB-lite"/>
    </source>
</evidence>
<organism evidence="3 4">
    <name type="scientific">Nonomuraea muscovyensis</name>
    <dbReference type="NCBI Taxonomy" id="1124761"/>
    <lineage>
        <taxon>Bacteria</taxon>
        <taxon>Bacillati</taxon>
        <taxon>Actinomycetota</taxon>
        <taxon>Actinomycetes</taxon>
        <taxon>Streptosporangiales</taxon>
        <taxon>Streptosporangiaceae</taxon>
        <taxon>Nonomuraea</taxon>
    </lineage>
</organism>
<dbReference type="Proteomes" id="UP000583800">
    <property type="component" value="Unassembled WGS sequence"/>
</dbReference>
<keyword evidence="2" id="KW-1133">Transmembrane helix</keyword>
<gene>
    <name evidence="3" type="ORF">FHU36_003522</name>
</gene>
<dbReference type="RefSeq" id="WP_185085009.1">
    <property type="nucleotide sequence ID" value="NZ_JACHJB010000002.1"/>
</dbReference>
<dbReference type="AlphaFoldDB" id="A0A7X0C1V8"/>
<sequence length="80" mass="7440">MSVSTVVAIGIPAVVLLLVGMLVLSLTTGSTTSRKPSGHPRPASGRGWPRDDGDSGSGSDGGDFSGGDGGGGGGGGGGGD</sequence>
<evidence type="ECO:0000256" key="2">
    <source>
        <dbReference type="SAM" id="Phobius"/>
    </source>
</evidence>
<comment type="caution">
    <text evidence="3">The sequence shown here is derived from an EMBL/GenBank/DDBJ whole genome shotgun (WGS) entry which is preliminary data.</text>
</comment>
<feature type="compositionally biased region" description="Gly residues" evidence="1">
    <location>
        <begin position="55"/>
        <end position="80"/>
    </location>
</feature>
<name>A0A7X0C1V8_9ACTN</name>
<keyword evidence="2" id="KW-0812">Transmembrane</keyword>